<sequence>PESQAEFWRFFKEIYKFKLALELNTFKLSL</sequence>
<feature type="non-terminal residue" evidence="1">
    <location>
        <position position="1"/>
    </location>
</feature>
<reference evidence="1" key="1">
    <citation type="journal article" date="2014" name="Front. Microbiol.">
        <title>High frequency of phylogenetically diverse reductive dehalogenase-homologous genes in deep subseafloor sedimentary metagenomes.</title>
        <authorList>
            <person name="Kawai M."/>
            <person name="Futagami T."/>
            <person name="Toyoda A."/>
            <person name="Takaki Y."/>
            <person name="Nishi S."/>
            <person name="Hori S."/>
            <person name="Arai W."/>
            <person name="Tsubouchi T."/>
            <person name="Morono Y."/>
            <person name="Uchiyama I."/>
            <person name="Ito T."/>
            <person name="Fujiyama A."/>
            <person name="Inagaki F."/>
            <person name="Takami H."/>
        </authorList>
    </citation>
    <scope>NUCLEOTIDE SEQUENCE</scope>
    <source>
        <strain evidence="1">Expedition CK06-06</strain>
    </source>
</reference>
<evidence type="ECO:0000313" key="1">
    <source>
        <dbReference type="EMBL" id="GAI52246.1"/>
    </source>
</evidence>
<comment type="caution">
    <text evidence="1">The sequence shown here is derived from an EMBL/GenBank/DDBJ whole genome shotgun (WGS) entry which is preliminary data.</text>
</comment>
<gene>
    <name evidence="1" type="ORF">S06H3_52823</name>
</gene>
<protein>
    <submittedName>
        <fullName evidence="1">Uncharacterized protein</fullName>
    </submittedName>
</protein>
<organism evidence="1">
    <name type="scientific">marine sediment metagenome</name>
    <dbReference type="NCBI Taxonomy" id="412755"/>
    <lineage>
        <taxon>unclassified sequences</taxon>
        <taxon>metagenomes</taxon>
        <taxon>ecological metagenomes</taxon>
    </lineage>
</organism>
<proteinExistence type="predicted"/>
<accession>X1QBR7</accession>
<dbReference type="EMBL" id="BARV01033629">
    <property type="protein sequence ID" value="GAI52246.1"/>
    <property type="molecule type" value="Genomic_DNA"/>
</dbReference>
<name>X1QBR7_9ZZZZ</name>
<dbReference type="AlphaFoldDB" id="X1QBR7"/>